<dbReference type="RefSeq" id="WP_132126270.1">
    <property type="nucleotide sequence ID" value="NZ_SLWS01000022.1"/>
</dbReference>
<organism evidence="7 8">
    <name type="scientific">Actinocrispum wychmicini</name>
    <dbReference type="NCBI Taxonomy" id="1213861"/>
    <lineage>
        <taxon>Bacteria</taxon>
        <taxon>Bacillati</taxon>
        <taxon>Actinomycetota</taxon>
        <taxon>Actinomycetes</taxon>
        <taxon>Pseudonocardiales</taxon>
        <taxon>Pseudonocardiaceae</taxon>
        <taxon>Actinocrispum</taxon>
    </lineage>
</organism>
<evidence type="ECO:0000313" key="8">
    <source>
        <dbReference type="Proteomes" id="UP000295680"/>
    </source>
</evidence>
<dbReference type="CDD" id="cd03784">
    <property type="entry name" value="GT1_Gtf-like"/>
    <property type="match status" value="1"/>
</dbReference>
<keyword evidence="4" id="KW-0045">Antibiotic biosynthesis</keyword>
<name>A0A4R2IIL9_9PSEU</name>
<dbReference type="InterPro" id="IPR050426">
    <property type="entry name" value="Glycosyltransferase_28"/>
</dbReference>
<keyword evidence="3 7" id="KW-0808">Transferase</keyword>
<evidence type="ECO:0000256" key="3">
    <source>
        <dbReference type="ARBA" id="ARBA00022679"/>
    </source>
</evidence>
<accession>A0A4R2IIL9</accession>
<evidence type="ECO:0000256" key="1">
    <source>
        <dbReference type="ARBA" id="ARBA00006962"/>
    </source>
</evidence>
<dbReference type="InterPro" id="IPR010610">
    <property type="entry name" value="EryCIII-like_C"/>
</dbReference>
<feature type="domain" description="Erythromycin biosynthesis protein CIII-like N-terminal" evidence="6">
    <location>
        <begin position="22"/>
        <end position="247"/>
    </location>
</feature>
<reference evidence="7 8" key="1">
    <citation type="submission" date="2019-03" db="EMBL/GenBank/DDBJ databases">
        <title>Genomic Encyclopedia of Type Strains, Phase IV (KMG-IV): sequencing the most valuable type-strain genomes for metagenomic binning, comparative biology and taxonomic classification.</title>
        <authorList>
            <person name="Goeker M."/>
        </authorList>
    </citation>
    <scope>NUCLEOTIDE SEQUENCE [LARGE SCALE GENOMIC DNA]</scope>
    <source>
        <strain evidence="7 8">DSM 45934</strain>
    </source>
</reference>
<dbReference type="PANTHER" id="PTHR48050:SF13">
    <property type="entry name" value="STEROL 3-BETA-GLUCOSYLTRANSFERASE UGT80A2"/>
    <property type="match status" value="1"/>
</dbReference>
<evidence type="ECO:0000313" key="7">
    <source>
        <dbReference type="EMBL" id="TCO44764.1"/>
    </source>
</evidence>
<comment type="similarity">
    <text evidence="1">Belongs to the glycosyltransferase 28 family.</text>
</comment>
<evidence type="ECO:0000259" key="5">
    <source>
        <dbReference type="Pfam" id="PF06722"/>
    </source>
</evidence>
<feature type="domain" description="Erythromycin biosynthesis protein CIII-like C-terminal" evidence="5">
    <location>
        <begin position="264"/>
        <end position="405"/>
    </location>
</feature>
<keyword evidence="8" id="KW-1185">Reference proteome</keyword>
<comment type="caution">
    <text evidence="7">The sequence shown here is derived from an EMBL/GenBank/DDBJ whole genome shotgun (WGS) entry which is preliminary data.</text>
</comment>
<dbReference type="PANTHER" id="PTHR48050">
    <property type="entry name" value="STEROL 3-BETA-GLUCOSYLTRANSFERASE"/>
    <property type="match status" value="1"/>
</dbReference>
<dbReference type="SUPFAM" id="SSF53756">
    <property type="entry name" value="UDP-Glycosyltransferase/glycogen phosphorylase"/>
    <property type="match status" value="1"/>
</dbReference>
<gene>
    <name evidence="7" type="ORF">EV192_12221</name>
</gene>
<dbReference type="GO" id="GO:0016758">
    <property type="term" value="F:hexosyltransferase activity"/>
    <property type="evidence" value="ECO:0007669"/>
    <property type="project" value="UniProtKB-ARBA"/>
</dbReference>
<keyword evidence="2" id="KW-0328">Glycosyltransferase</keyword>
<evidence type="ECO:0000259" key="6">
    <source>
        <dbReference type="Pfam" id="PF21036"/>
    </source>
</evidence>
<sequence length="408" mass="44432">MRVLFVTLPERSHLYCMTPTAWAFAAAGHEVRVASSPMAADLITTAGLTAVPVGPDHDIHGGMARNRDSQDSEFSDWNETDPTRLTWERLLLRYKVSVWHGFASYNDPMLDDLVRFAQDWRPDLVIWDPLAYAGGVAAEVVGAAHVRIMCWADVWGAMRDAFHALKEDSTEDPMAEWLTERAAPYGCEFTEAMVTGQATIDPLPVSLGVATSLRRIPTRFVPYNGPAVVADWLREPVERPRICLTLGTSNTERYGGDFVSISDILRALADLDVEVVATLLPEQIAALGEPPENVRVVRSIALHTVLPTCAAIIHHGGFGTYATALVAGVPQIVVTTRISDHVLRAEALADRGAGLYLPTADVTPEQIRAAVARTVTEPAFRENAGLLMDEALAQPAPNDVVPVLSRLT</sequence>
<dbReference type="Pfam" id="PF06722">
    <property type="entry name" value="EryCIII-like_C"/>
    <property type="match status" value="1"/>
</dbReference>
<dbReference type="NCBIfam" id="TIGR04516">
    <property type="entry name" value="glycosyl_450act"/>
    <property type="match status" value="1"/>
</dbReference>
<dbReference type="AlphaFoldDB" id="A0A4R2IIL9"/>
<dbReference type="OrthoDB" id="5488434at2"/>
<protein>
    <submittedName>
        <fullName evidence="7">Glycosyltransferase (Activator-dependent family)</fullName>
    </submittedName>
</protein>
<proteinExistence type="inferred from homology"/>
<dbReference type="FunFam" id="3.40.50.2000:FF:000072">
    <property type="entry name" value="Glycosyl transferase"/>
    <property type="match status" value="1"/>
</dbReference>
<dbReference type="EMBL" id="SLWS01000022">
    <property type="protein sequence ID" value="TCO44764.1"/>
    <property type="molecule type" value="Genomic_DNA"/>
</dbReference>
<dbReference type="InterPro" id="IPR030953">
    <property type="entry name" value="Glycosyl_450act"/>
</dbReference>
<evidence type="ECO:0000256" key="2">
    <source>
        <dbReference type="ARBA" id="ARBA00022676"/>
    </source>
</evidence>
<dbReference type="Gene3D" id="3.40.50.2000">
    <property type="entry name" value="Glycogen Phosphorylase B"/>
    <property type="match status" value="2"/>
</dbReference>
<dbReference type="Proteomes" id="UP000295680">
    <property type="component" value="Unassembled WGS sequence"/>
</dbReference>
<dbReference type="InterPro" id="IPR048284">
    <property type="entry name" value="EryCIII-like_N"/>
</dbReference>
<evidence type="ECO:0000256" key="4">
    <source>
        <dbReference type="ARBA" id="ARBA00023194"/>
    </source>
</evidence>
<dbReference type="InterPro" id="IPR002213">
    <property type="entry name" value="UDP_glucos_trans"/>
</dbReference>
<dbReference type="GO" id="GO:0017000">
    <property type="term" value="P:antibiotic biosynthetic process"/>
    <property type="evidence" value="ECO:0007669"/>
    <property type="project" value="UniProtKB-KW"/>
</dbReference>
<dbReference type="Pfam" id="PF21036">
    <property type="entry name" value="EryCIII-like_N"/>
    <property type="match status" value="1"/>
</dbReference>
<dbReference type="GO" id="GO:0008194">
    <property type="term" value="F:UDP-glycosyltransferase activity"/>
    <property type="evidence" value="ECO:0007669"/>
    <property type="project" value="InterPro"/>
</dbReference>